<feature type="non-terminal residue" evidence="2">
    <location>
        <position position="116"/>
    </location>
</feature>
<dbReference type="Proteomes" id="UP001589627">
    <property type="component" value="Unassembled WGS sequence"/>
</dbReference>
<accession>A0ABV5YYI0</accession>
<dbReference type="PROSITE" id="PS51257">
    <property type="entry name" value="PROKAR_LIPOPROTEIN"/>
    <property type="match status" value="1"/>
</dbReference>
<protein>
    <submittedName>
        <fullName evidence="2">Uncharacterized protein</fullName>
    </submittedName>
</protein>
<comment type="caution">
    <text evidence="2">The sequence shown here is derived from an EMBL/GenBank/DDBJ whole genome shotgun (WGS) entry which is preliminary data.</text>
</comment>
<gene>
    <name evidence="2" type="ORF">ACFFNX_43460</name>
</gene>
<organism evidence="2 3">
    <name type="scientific">Actinoallomurus acaciae</name>
    <dbReference type="NCBI Taxonomy" id="502577"/>
    <lineage>
        <taxon>Bacteria</taxon>
        <taxon>Bacillati</taxon>
        <taxon>Actinomycetota</taxon>
        <taxon>Actinomycetes</taxon>
        <taxon>Streptosporangiales</taxon>
        <taxon>Thermomonosporaceae</taxon>
        <taxon>Actinoallomurus</taxon>
    </lineage>
</organism>
<evidence type="ECO:0000313" key="2">
    <source>
        <dbReference type="EMBL" id="MFB9839027.1"/>
    </source>
</evidence>
<evidence type="ECO:0000256" key="1">
    <source>
        <dbReference type="SAM" id="SignalP"/>
    </source>
</evidence>
<evidence type="ECO:0000313" key="3">
    <source>
        <dbReference type="Proteomes" id="UP001589627"/>
    </source>
</evidence>
<keyword evidence="1" id="KW-0732">Signal</keyword>
<reference evidence="2 3" key="1">
    <citation type="submission" date="2024-09" db="EMBL/GenBank/DDBJ databases">
        <authorList>
            <person name="Sun Q."/>
            <person name="Mori K."/>
        </authorList>
    </citation>
    <scope>NUCLEOTIDE SEQUENCE [LARGE SCALE GENOMIC DNA]</scope>
    <source>
        <strain evidence="2 3">TBRC 0563</strain>
    </source>
</reference>
<proteinExistence type="predicted"/>
<keyword evidence="3" id="KW-1185">Reference proteome</keyword>
<feature type="chain" id="PRO_5046672718" evidence="1">
    <location>
        <begin position="28"/>
        <end position="116"/>
    </location>
</feature>
<name>A0ABV5YYI0_9ACTN</name>
<dbReference type="EMBL" id="JBHLZP010000621">
    <property type="protein sequence ID" value="MFB9839027.1"/>
    <property type="molecule type" value="Genomic_DNA"/>
</dbReference>
<sequence length="116" mass="11624">MSRNSRRALATAVAGVFAIAPLVTACAAGKHPQSAFPTRLAEGVNASVHAVDVRNAFVLGPAPGQKLAARGDAALYAWFVDNAASPDRLVAAEAPGAAQSVQIAAGALTLPPGQLV</sequence>
<feature type="signal peptide" evidence="1">
    <location>
        <begin position="1"/>
        <end position="27"/>
    </location>
</feature>